<dbReference type="Proteomes" id="UP001249851">
    <property type="component" value="Unassembled WGS sequence"/>
</dbReference>
<evidence type="ECO:0000313" key="4">
    <source>
        <dbReference type="Proteomes" id="UP001249851"/>
    </source>
</evidence>
<name>A0AAD9QBN8_ACRCE</name>
<proteinExistence type="predicted"/>
<dbReference type="EMBL" id="JARQWQ010000045">
    <property type="protein sequence ID" value="KAK2558337.1"/>
    <property type="molecule type" value="Genomic_DNA"/>
</dbReference>
<protein>
    <recommendedName>
        <fullName evidence="2">K Homology domain-containing protein</fullName>
    </recommendedName>
</protein>
<dbReference type="InterPro" id="IPR004088">
    <property type="entry name" value="KH_dom_type_1"/>
</dbReference>
<dbReference type="AlphaFoldDB" id="A0AAD9QBN8"/>
<dbReference type="Pfam" id="PF00013">
    <property type="entry name" value="KH_1"/>
    <property type="match status" value="1"/>
</dbReference>
<organism evidence="3 4">
    <name type="scientific">Acropora cervicornis</name>
    <name type="common">Staghorn coral</name>
    <dbReference type="NCBI Taxonomy" id="6130"/>
    <lineage>
        <taxon>Eukaryota</taxon>
        <taxon>Metazoa</taxon>
        <taxon>Cnidaria</taxon>
        <taxon>Anthozoa</taxon>
        <taxon>Hexacorallia</taxon>
        <taxon>Scleractinia</taxon>
        <taxon>Astrocoeniina</taxon>
        <taxon>Acroporidae</taxon>
        <taxon>Acropora</taxon>
    </lineage>
</organism>
<evidence type="ECO:0000313" key="3">
    <source>
        <dbReference type="EMBL" id="KAK2558337.1"/>
    </source>
</evidence>
<comment type="caution">
    <text evidence="3">The sequence shown here is derived from an EMBL/GenBank/DDBJ whole genome shotgun (WGS) entry which is preliminary data.</text>
</comment>
<dbReference type="GO" id="GO:0003723">
    <property type="term" value="F:RNA binding"/>
    <property type="evidence" value="ECO:0007669"/>
    <property type="project" value="UniProtKB-UniRule"/>
</dbReference>
<dbReference type="PROSITE" id="PS50084">
    <property type="entry name" value="KH_TYPE_1"/>
    <property type="match status" value="1"/>
</dbReference>
<dbReference type="InterPro" id="IPR036612">
    <property type="entry name" value="KH_dom_type_1_sf"/>
</dbReference>
<gene>
    <name evidence="3" type="ORF">P5673_019474</name>
</gene>
<evidence type="ECO:0000256" key="1">
    <source>
        <dbReference type="PROSITE-ProRule" id="PRU00117"/>
    </source>
</evidence>
<evidence type="ECO:0000259" key="2">
    <source>
        <dbReference type="Pfam" id="PF00013"/>
    </source>
</evidence>
<reference evidence="3" key="1">
    <citation type="journal article" date="2023" name="G3 (Bethesda)">
        <title>Whole genome assembly and annotation of the endangered Caribbean coral Acropora cervicornis.</title>
        <authorList>
            <person name="Selwyn J.D."/>
            <person name="Vollmer S.V."/>
        </authorList>
    </citation>
    <scope>NUCLEOTIDE SEQUENCE</scope>
    <source>
        <strain evidence="3">K2</strain>
    </source>
</reference>
<keyword evidence="4" id="KW-1185">Reference proteome</keyword>
<feature type="domain" description="K Homology" evidence="2">
    <location>
        <begin position="55"/>
        <end position="110"/>
    </location>
</feature>
<accession>A0AAD9QBN8</accession>
<dbReference type="SUPFAM" id="SSF54791">
    <property type="entry name" value="Eukaryotic type KH-domain (KH-domain type I)"/>
    <property type="match status" value="1"/>
</dbReference>
<reference evidence="3" key="2">
    <citation type="journal article" date="2023" name="Science">
        <title>Genomic signatures of disease resistance in endangered staghorn corals.</title>
        <authorList>
            <person name="Vollmer S.V."/>
            <person name="Selwyn J.D."/>
            <person name="Despard B.A."/>
            <person name="Roesel C.L."/>
        </authorList>
    </citation>
    <scope>NUCLEOTIDE SEQUENCE</scope>
    <source>
        <strain evidence="3">K2</strain>
    </source>
</reference>
<sequence>MRESKSLRFPKLTRILNETLRRNIRSEESLLLEGEDQCFASSHEDHYSKRADFKKLLIPEALLGHVIGKGHQNLNTIETKNGVTLKVCNSKLYIKAESEESEKLAVREIKSLAKNSSGFGNTDGLKEEMLKVLETIYAEKSDKEVKADMWCHFGHAYITKVDEDEVDDTYTLNEVKEKIQTGNSKSWKPFFKGGVEEMDVKEITSLPSRATQEDIRYDFGFYTPSCRNVRVKAWIMEENSGQEGSEAGSSMTFCTTAPVPVKNILTQVKSNEEGAASNTPKFYICSQPHHRMKVDILMPTKGLDCRLLIRTLKNYVPKTPQDEEEDKILESYLMGMKIDGDRLTLPPASQLQEGFDLYYHRRSLRKIYQYEMEGEQFSLKVCKEQATNVDPCGFDRINVDEIPEKIDIHLHCDEWDRALEEGNWEPQHIAAKLCNFLQFVRYVQQSVSPKAIR</sequence>
<keyword evidence="1" id="KW-0694">RNA-binding</keyword>